<dbReference type="FunFam" id="3.40.50.720:FF:000173">
    <property type="entry name" value="3-oxoacyl-[acyl-carrier protein] reductase"/>
    <property type="match status" value="1"/>
</dbReference>
<evidence type="ECO:0000313" key="8">
    <source>
        <dbReference type="Proteomes" id="UP000286341"/>
    </source>
</evidence>
<sequence>MNIDLSEKVVVVTGSSRGLGSVMVRYLAANSAQTIINYKSNQKAAEELLSEISETNDKCSIVQADVTKEDEVKVLYHTVIEQYGRVDILINNVGVCDDNYIQFMSLEQWNHVLESNLYSTFLCSRLFSKAMIKNGRGKIINIASLKGQIGSEGQCNYSASKAGVIGLTKALAREFGGYNISVNVVCPGFVMTDLNRDNKNKADYALKMSAMNLEYSLSDLGNFIVYFCSDYVKGISGREFNLDSRIL</sequence>
<dbReference type="PANTHER" id="PTHR42879:SF2">
    <property type="entry name" value="3-OXOACYL-[ACYL-CARRIER-PROTEIN] REDUCTASE FABG"/>
    <property type="match status" value="1"/>
</dbReference>
<dbReference type="InterPro" id="IPR020904">
    <property type="entry name" value="Sc_DH/Rdtase_CS"/>
</dbReference>
<keyword evidence="3" id="KW-0443">Lipid metabolism</keyword>
<comment type="similarity">
    <text evidence="1 4">Belongs to the short-chain dehydrogenases/reductases (SDR) family.</text>
</comment>
<dbReference type="Proteomes" id="UP000286181">
    <property type="component" value="Unassembled WGS sequence"/>
</dbReference>
<evidence type="ECO:0000313" key="7">
    <source>
        <dbReference type="Proteomes" id="UP000286181"/>
    </source>
</evidence>
<dbReference type="PRINTS" id="PR00081">
    <property type="entry name" value="GDHRDH"/>
</dbReference>
<evidence type="ECO:0000256" key="3">
    <source>
        <dbReference type="ARBA" id="ARBA00023221"/>
    </source>
</evidence>
<evidence type="ECO:0000256" key="2">
    <source>
        <dbReference type="ARBA" id="ARBA00023002"/>
    </source>
</evidence>
<dbReference type="PROSITE" id="PS00061">
    <property type="entry name" value="ADH_SHORT"/>
    <property type="match status" value="1"/>
</dbReference>
<dbReference type="PRINTS" id="PR00080">
    <property type="entry name" value="SDRFAMILY"/>
</dbReference>
<dbReference type="GO" id="GO:0016491">
    <property type="term" value="F:oxidoreductase activity"/>
    <property type="evidence" value="ECO:0007669"/>
    <property type="project" value="UniProtKB-KW"/>
</dbReference>
<dbReference type="GO" id="GO:0032787">
    <property type="term" value="P:monocarboxylic acid metabolic process"/>
    <property type="evidence" value="ECO:0007669"/>
    <property type="project" value="UniProtKB-ARBA"/>
</dbReference>
<dbReference type="GO" id="GO:0008202">
    <property type="term" value="P:steroid metabolic process"/>
    <property type="evidence" value="ECO:0007669"/>
    <property type="project" value="UniProtKB-KW"/>
</dbReference>
<reference evidence="7 8" key="1">
    <citation type="submission" date="2018-08" db="EMBL/GenBank/DDBJ databases">
        <title>A genome reference for cultivated species of the human gut microbiota.</title>
        <authorList>
            <person name="Zou Y."/>
            <person name="Xue W."/>
            <person name="Luo G."/>
        </authorList>
    </citation>
    <scope>NUCLEOTIDE SEQUENCE [LARGE SCALE GENOMIC DNA]</scope>
    <source>
        <strain evidence="6 7">AF39-14AC</strain>
        <strain evidence="5 8">AM44-1AT</strain>
    </source>
</reference>
<organism evidence="6 7">
    <name type="scientific">Agathobacter rectalis</name>
    <dbReference type="NCBI Taxonomy" id="39491"/>
    <lineage>
        <taxon>Bacteria</taxon>
        <taxon>Bacillati</taxon>
        <taxon>Bacillota</taxon>
        <taxon>Clostridia</taxon>
        <taxon>Lachnospirales</taxon>
        <taxon>Lachnospiraceae</taxon>
        <taxon>Agathobacter</taxon>
    </lineage>
</organism>
<dbReference type="PANTHER" id="PTHR42879">
    <property type="entry name" value="3-OXOACYL-(ACYL-CARRIER-PROTEIN) REDUCTASE"/>
    <property type="match status" value="1"/>
</dbReference>
<evidence type="ECO:0000256" key="4">
    <source>
        <dbReference type="RuleBase" id="RU000363"/>
    </source>
</evidence>
<dbReference type="InterPro" id="IPR050259">
    <property type="entry name" value="SDR"/>
</dbReference>
<dbReference type="InterPro" id="IPR002347">
    <property type="entry name" value="SDR_fam"/>
</dbReference>
<dbReference type="InterPro" id="IPR036291">
    <property type="entry name" value="NAD(P)-bd_dom_sf"/>
</dbReference>
<keyword evidence="2" id="KW-0560">Oxidoreductase</keyword>
<comment type="caution">
    <text evidence="6">The sequence shown here is derived from an EMBL/GenBank/DDBJ whole genome shotgun (WGS) entry which is preliminary data.</text>
</comment>
<accession>A0A415I7U0</accession>
<protein>
    <submittedName>
        <fullName evidence="6">SDR family NAD(P)-dependent oxidoreductase</fullName>
    </submittedName>
</protein>
<gene>
    <name evidence="6" type="ORF">DW038_10225</name>
    <name evidence="5" type="ORF">DW948_14265</name>
</gene>
<dbReference type="EMBL" id="QROF01000008">
    <property type="protein sequence ID" value="RHL03730.1"/>
    <property type="molecule type" value="Genomic_DNA"/>
</dbReference>
<dbReference type="Pfam" id="PF00106">
    <property type="entry name" value="adh_short"/>
    <property type="match status" value="1"/>
</dbReference>
<keyword evidence="3" id="KW-0753">Steroid metabolism</keyword>
<dbReference type="Gene3D" id="3.40.50.720">
    <property type="entry name" value="NAD(P)-binding Rossmann-like Domain"/>
    <property type="match status" value="1"/>
</dbReference>
<dbReference type="RefSeq" id="WP_118343010.1">
    <property type="nucleotide sequence ID" value="NZ_QROF01000008.1"/>
</dbReference>
<proteinExistence type="inferred from homology"/>
<name>A0A415I7U0_9FIRM</name>
<dbReference type="AlphaFoldDB" id="A0A415I7U0"/>
<dbReference type="EMBL" id="QSFB01000031">
    <property type="protein sequence ID" value="RHA09395.1"/>
    <property type="molecule type" value="Genomic_DNA"/>
</dbReference>
<evidence type="ECO:0000313" key="5">
    <source>
        <dbReference type="EMBL" id="RHA09395.1"/>
    </source>
</evidence>
<evidence type="ECO:0000313" key="6">
    <source>
        <dbReference type="EMBL" id="RHL03730.1"/>
    </source>
</evidence>
<dbReference type="SUPFAM" id="SSF51735">
    <property type="entry name" value="NAD(P)-binding Rossmann-fold domains"/>
    <property type="match status" value="1"/>
</dbReference>
<dbReference type="Proteomes" id="UP000286341">
    <property type="component" value="Unassembled WGS sequence"/>
</dbReference>
<evidence type="ECO:0000256" key="1">
    <source>
        <dbReference type="ARBA" id="ARBA00006484"/>
    </source>
</evidence>